<dbReference type="GO" id="GO:0000124">
    <property type="term" value="C:SAGA complex"/>
    <property type="evidence" value="ECO:0000318"/>
    <property type="project" value="GO_Central"/>
</dbReference>
<gene>
    <name evidence="6" type="ORF">AMTR_s00144p00039870</name>
</gene>
<reference evidence="7" key="1">
    <citation type="journal article" date="2013" name="Science">
        <title>The Amborella genome and the evolution of flowering plants.</title>
        <authorList>
            <consortium name="Amborella Genome Project"/>
        </authorList>
    </citation>
    <scope>NUCLEOTIDE SEQUENCE [LARGE SCALE GENOMIC DNA]</scope>
</reference>
<proteinExistence type="predicted"/>
<evidence type="ECO:0000313" key="7">
    <source>
        <dbReference type="Proteomes" id="UP000017836"/>
    </source>
</evidence>
<dbReference type="InterPro" id="IPR024738">
    <property type="entry name" value="Hfi1/Tada1"/>
</dbReference>
<keyword evidence="7" id="KW-1185">Reference proteome</keyword>
<dbReference type="STRING" id="13333.W1P7S0"/>
<dbReference type="HOGENOM" id="CLU_038016_1_0_1"/>
<evidence type="ECO:0000256" key="1">
    <source>
        <dbReference type="ARBA" id="ARBA00004123"/>
    </source>
</evidence>
<dbReference type="OMA" id="CCRNSGE"/>
<evidence type="ECO:0000256" key="4">
    <source>
        <dbReference type="ARBA" id="ARBA00023242"/>
    </source>
</evidence>
<evidence type="ECO:0000313" key="6">
    <source>
        <dbReference type="EMBL" id="ERN03646.1"/>
    </source>
</evidence>
<evidence type="ECO:0000256" key="3">
    <source>
        <dbReference type="ARBA" id="ARBA00023163"/>
    </source>
</evidence>
<feature type="region of interest" description="Disordered" evidence="5">
    <location>
        <begin position="100"/>
        <end position="131"/>
    </location>
</feature>
<dbReference type="CDD" id="cd22933">
    <property type="entry name" value="HFD_HFI1"/>
    <property type="match status" value="1"/>
</dbReference>
<dbReference type="PANTHER" id="PTHR21277:SF5">
    <property type="entry name" value="TRANSCRIPTIONAL ADAPTER 1"/>
    <property type="match status" value="1"/>
</dbReference>
<dbReference type="EMBL" id="KI394342">
    <property type="protein sequence ID" value="ERN03646.1"/>
    <property type="molecule type" value="Genomic_DNA"/>
</dbReference>
<organism evidence="6 7">
    <name type="scientific">Amborella trichopoda</name>
    <dbReference type="NCBI Taxonomy" id="13333"/>
    <lineage>
        <taxon>Eukaryota</taxon>
        <taxon>Viridiplantae</taxon>
        <taxon>Streptophyta</taxon>
        <taxon>Embryophyta</taxon>
        <taxon>Tracheophyta</taxon>
        <taxon>Spermatophyta</taxon>
        <taxon>Magnoliopsida</taxon>
        <taxon>Amborellales</taxon>
        <taxon>Amborellaceae</taxon>
        <taxon>Amborella</taxon>
    </lineage>
</organism>
<keyword evidence="2" id="KW-0805">Transcription regulation</keyword>
<dbReference type="PANTHER" id="PTHR21277">
    <property type="entry name" value="TRANSCRIPTIONAL ADAPTER 1"/>
    <property type="match status" value="1"/>
</dbReference>
<name>W1P7S0_AMBTC</name>
<dbReference type="GO" id="GO:0003713">
    <property type="term" value="F:transcription coactivator activity"/>
    <property type="evidence" value="ECO:0000318"/>
    <property type="project" value="GO_Central"/>
</dbReference>
<dbReference type="Gramene" id="ERN03646">
    <property type="protein sequence ID" value="ERN03646"/>
    <property type="gene ID" value="AMTR_s00144p00039870"/>
</dbReference>
<protein>
    <recommendedName>
        <fullName evidence="8">Transcriptional coactivator Hfi1/Transcriptional adapter 1</fullName>
    </recommendedName>
</protein>
<keyword evidence="3" id="KW-0804">Transcription</keyword>
<dbReference type="AlphaFoldDB" id="W1P7S0"/>
<dbReference type="GO" id="GO:0006357">
    <property type="term" value="P:regulation of transcription by RNA polymerase II"/>
    <property type="evidence" value="ECO:0000318"/>
    <property type="project" value="GO_Central"/>
</dbReference>
<dbReference type="Proteomes" id="UP000017836">
    <property type="component" value="Unassembled WGS sequence"/>
</dbReference>
<accession>W1P7S0</accession>
<dbReference type="eggNOG" id="ENOG502QRE7">
    <property type="taxonomic scope" value="Eukaryota"/>
</dbReference>
<dbReference type="Pfam" id="PF12767">
    <property type="entry name" value="SAGA-Tad1"/>
    <property type="match status" value="1"/>
</dbReference>
<evidence type="ECO:0000256" key="2">
    <source>
        <dbReference type="ARBA" id="ARBA00023015"/>
    </source>
</evidence>
<evidence type="ECO:0008006" key="8">
    <source>
        <dbReference type="Google" id="ProtNLM"/>
    </source>
</evidence>
<feature type="compositionally biased region" description="Basic residues" evidence="5">
    <location>
        <begin position="107"/>
        <end position="119"/>
    </location>
</feature>
<dbReference type="GO" id="GO:0005634">
    <property type="term" value="C:nucleus"/>
    <property type="evidence" value="ECO:0007669"/>
    <property type="project" value="UniProtKB-SubCell"/>
</dbReference>
<comment type="subcellular location">
    <subcellularLocation>
        <location evidence="1">Nucleus</location>
    </subcellularLocation>
</comment>
<sequence length="378" mass="42468">MPPYCDPSRINLMELKDQIGKKLGPKKSARYFRYLSELLSSKLSKREFDKLCVFTIGRENIAMHNRFVLSIFKNACCGEMPPDSSNSHVFSRENGAISWSGASFPRSPRRGRSRKMNTHRSRDQPSFFKPLDNKTELFPQTHQEAVNSGSNLSTKDPLNGYATANSFPASAGSGSLAKIASVEDGEEVEQEKCSMNLVRRNPIRAPLGITFCPISLGSTRKTPESGFQFSTSDVSMVSCLENLELPHTEALKARMEHLAKLEGLHGMSTEIANLLNNGLDVFLKRLIDPCLQLARNRREAKQVANTQVIPSRLVSGFSGSLPHLYSWLGLKECLVKQNEYFVASKLDFQVAMEMNPKLLGEDWRLQLEKIWFRAMAEE</sequence>
<evidence type="ECO:0000256" key="5">
    <source>
        <dbReference type="SAM" id="MobiDB-lite"/>
    </source>
</evidence>
<keyword evidence="4" id="KW-0539">Nucleus</keyword>